<reference evidence="2" key="1">
    <citation type="journal article" date="2023" name="Nat. Plants">
        <title>Single-cell RNA sequencing provides a high-resolution roadmap for understanding the multicellular compartmentation of specialized metabolism.</title>
        <authorList>
            <person name="Sun S."/>
            <person name="Shen X."/>
            <person name="Li Y."/>
            <person name="Li Y."/>
            <person name="Wang S."/>
            <person name="Li R."/>
            <person name="Zhang H."/>
            <person name="Shen G."/>
            <person name="Guo B."/>
            <person name="Wei J."/>
            <person name="Xu J."/>
            <person name="St-Pierre B."/>
            <person name="Chen S."/>
            <person name="Sun C."/>
        </authorList>
    </citation>
    <scope>NUCLEOTIDE SEQUENCE [LARGE SCALE GENOMIC DNA]</scope>
</reference>
<comment type="caution">
    <text evidence="1">The sequence shown here is derived from an EMBL/GenBank/DDBJ whole genome shotgun (WGS) entry which is preliminary data.</text>
</comment>
<organism evidence="1 2">
    <name type="scientific">Catharanthus roseus</name>
    <name type="common">Madagascar periwinkle</name>
    <name type="synonym">Vinca rosea</name>
    <dbReference type="NCBI Taxonomy" id="4058"/>
    <lineage>
        <taxon>Eukaryota</taxon>
        <taxon>Viridiplantae</taxon>
        <taxon>Streptophyta</taxon>
        <taxon>Embryophyta</taxon>
        <taxon>Tracheophyta</taxon>
        <taxon>Spermatophyta</taxon>
        <taxon>Magnoliopsida</taxon>
        <taxon>eudicotyledons</taxon>
        <taxon>Gunneridae</taxon>
        <taxon>Pentapetalae</taxon>
        <taxon>asterids</taxon>
        <taxon>lamiids</taxon>
        <taxon>Gentianales</taxon>
        <taxon>Apocynaceae</taxon>
        <taxon>Rauvolfioideae</taxon>
        <taxon>Vinceae</taxon>
        <taxon>Catharanthinae</taxon>
        <taxon>Catharanthus</taxon>
    </lineage>
</organism>
<name>A0ACC0BN19_CATRO</name>
<gene>
    <name evidence="1" type="ORF">M9H77_14438</name>
</gene>
<dbReference type="Proteomes" id="UP001060085">
    <property type="component" value="Linkage Group LG03"/>
</dbReference>
<sequence>MKPANLSCACCMYPYNLLYFLIQDSWAVAEDTEGTDDELLHRYGPCCYHWQRRTSTACQSEWASWSQCKGVPYSPSTPDIWLTKKTLISYY</sequence>
<dbReference type="EMBL" id="CM044703">
    <property type="protein sequence ID" value="KAI5674074.1"/>
    <property type="molecule type" value="Genomic_DNA"/>
</dbReference>
<evidence type="ECO:0000313" key="2">
    <source>
        <dbReference type="Proteomes" id="UP001060085"/>
    </source>
</evidence>
<evidence type="ECO:0000313" key="1">
    <source>
        <dbReference type="EMBL" id="KAI5674074.1"/>
    </source>
</evidence>
<proteinExistence type="predicted"/>
<keyword evidence="2" id="KW-1185">Reference proteome</keyword>
<protein>
    <submittedName>
        <fullName evidence="1">Uncharacterized protein</fullName>
    </submittedName>
</protein>
<accession>A0ACC0BN19</accession>